<dbReference type="Proteomes" id="UP000547458">
    <property type="component" value="Unassembled WGS sequence"/>
</dbReference>
<dbReference type="InterPro" id="IPR018960">
    <property type="entry name" value="DUF1990"/>
</dbReference>
<keyword evidence="3" id="KW-1185">Reference proteome</keyword>
<dbReference type="AlphaFoldDB" id="A0A846RPV3"/>
<reference evidence="2 3" key="1">
    <citation type="submission" date="2020-03" db="EMBL/GenBank/DDBJ databases">
        <title>Sequencing the genomes of 1000 actinobacteria strains.</title>
        <authorList>
            <person name="Klenk H.-P."/>
        </authorList>
    </citation>
    <scope>NUCLEOTIDE SEQUENCE [LARGE SCALE GENOMIC DNA]</scope>
    <source>
        <strain evidence="2 3">DSM 16403</strain>
    </source>
</reference>
<dbReference type="PIRSF" id="PIRSF010260">
    <property type="entry name" value="UCP010260"/>
    <property type="match status" value="1"/>
</dbReference>
<evidence type="ECO:0000313" key="2">
    <source>
        <dbReference type="EMBL" id="NJC21136.1"/>
    </source>
</evidence>
<organism evidence="2 3">
    <name type="scientific">Arthrobacter pigmenti</name>
    <dbReference type="NCBI Taxonomy" id="271432"/>
    <lineage>
        <taxon>Bacteria</taxon>
        <taxon>Bacillati</taxon>
        <taxon>Actinomycetota</taxon>
        <taxon>Actinomycetes</taxon>
        <taxon>Micrococcales</taxon>
        <taxon>Micrococcaceae</taxon>
        <taxon>Arthrobacter</taxon>
    </lineage>
</organism>
<comment type="caution">
    <text evidence="2">The sequence shown here is derived from an EMBL/GenBank/DDBJ whole genome shotgun (WGS) entry which is preliminary data.</text>
</comment>
<gene>
    <name evidence="2" type="ORF">BJ994_000212</name>
</gene>
<sequence length="161" mass="18066">MIASTAPELPAWPPSDSAYRRSEATAVVGHGDQAWQRAAEDVLLWRVKTRSGFTVGSDVSIHPGQRLIVTARVLGFSIREPIEVVSVVRESDRSGFSYRTLPGHPVCGEEAFIVHRRGDEVLLTVRSLTRAAAQQPWRTLFPALLVAQRIVRRRYLRALRR</sequence>
<protein>
    <submittedName>
        <fullName evidence="2">Uncharacterized protein (UPF0548 family)</fullName>
    </submittedName>
</protein>
<evidence type="ECO:0000259" key="1">
    <source>
        <dbReference type="Pfam" id="PF09348"/>
    </source>
</evidence>
<dbReference type="EMBL" id="JAATJL010000001">
    <property type="protein sequence ID" value="NJC21136.1"/>
    <property type="molecule type" value="Genomic_DNA"/>
</dbReference>
<evidence type="ECO:0000313" key="3">
    <source>
        <dbReference type="Proteomes" id="UP000547458"/>
    </source>
</evidence>
<dbReference type="Pfam" id="PF09348">
    <property type="entry name" value="DUF1990"/>
    <property type="match status" value="1"/>
</dbReference>
<dbReference type="PANTHER" id="PTHR34202:SF1">
    <property type="entry name" value="UPF0548 PROTEIN"/>
    <property type="match status" value="1"/>
</dbReference>
<dbReference type="InterPro" id="IPR014457">
    <property type="entry name" value="UCP010260"/>
</dbReference>
<dbReference type="RefSeq" id="WP_209066450.1">
    <property type="nucleotide sequence ID" value="NZ_JAATJL010000001.1"/>
</dbReference>
<accession>A0A846RPV3</accession>
<proteinExistence type="predicted"/>
<feature type="domain" description="DUF1990" evidence="1">
    <location>
        <begin position="14"/>
        <end position="158"/>
    </location>
</feature>
<dbReference type="PANTHER" id="PTHR34202">
    <property type="entry name" value="UPF0548 PROTEIN"/>
    <property type="match status" value="1"/>
</dbReference>
<name>A0A846RPV3_9MICC</name>